<evidence type="ECO:0000256" key="2">
    <source>
        <dbReference type="ARBA" id="ARBA00023125"/>
    </source>
</evidence>
<feature type="domain" description="HTH crp-type" evidence="6">
    <location>
        <begin position="150"/>
        <end position="223"/>
    </location>
</feature>
<dbReference type="InterPro" id="IPR014710">
    <property type="entry name" value="RmlC-like_jellyroll"/>
</dbReference>
<evidence type="ECO:0000256" key="4">
    <source>
        <dbReference type="SAM" id="MobiDB-lite"/>
    </source>
</evidence>
<dbReference type="SMART" id="SM00419">
    <property type="entry name" value="HTH_CRP"/>
    <property type="match status" value="1"/>
</dbReference>
<gene>
    <name evidence="7" type="ORF">GCM10022403_086810</name>
</gene>
<comment type="caution">
    <text evidence="7">The sequence shown here is derived from an EMBL/GenBank/DDBJ whole genome shotgun (WGS) entry which is preliminary data.</text>
</comment>
<reference evidence="8" key="1">
    <citation type="journal article" date="2019" name="Int. J. Syst. Evol. Microbiol.">
        <title>The Global Catalogue of Microorganisms (GCM) 10K type strain sequencing project: providing services to taxonomists for standard genome sequencing and annotation.</title>
        <authorList>
            <consortium name="The Broad Institute Genomics Platform"/>
            <consortium name="The Broad Institute Genome Sequencing Center for Infectious Disease"/>
            <person name="Wu L."/>
            <person name="Ma J."/>
        </authorList>
    </citation>
    <scope>NUCLEOTIDE SEQUENCE [LARGE SCALE GENOMIC DNA]</scope>
    <source>
        <strain evidence="8">JCM 17138</strain>
    </source>
</reference>
<proteinExistence type="predicted"/>
<dbReference type="SUPFAM" id="SSF51206">
    <property type="entry name" value="cAMP-binding domain-like"/>
    <property type="match status" value="1"/>
</dbReference>
<evidence type="ECO:0000259" key="5">
    <source>
        <dbReference type="PROSITE" id="PS50042"/>
    </source>
</evidence>
<dbReference type="InterPro" id="IPR012318">
    <property type="entry name" value="HTH_CRP"/>
</dbReference>
<dbReference type="SUPFAM" id="SSF46785">
    <property type="entry name" value="Winged helix' DNA-binding domain"/>
    <property type="match status" value="1"/>
</dbReference>
<dbReference type="Pfam" id="PF13545">
    <property type="entry name" value="HTH_Crp_2"/>
    <property type="match status" value="1"/>
</dbReference>
<dbReference type="EMBL" id="BAABDE010000039">
    <property type="protein sequence ID" value="GAA3841207.1"/>
    <property type="molecule type" value="Genomic_DNA"/>
</dbReference>
<dbReference type="CDD" id="cd00038">
    <property type="entry name" value="CAP_ED"/>
    <property type="match status" value="1"/>
</dbReference>
<dbReference type="SMART" id="SM00100">
    <property type="entry name" value="cNMP"/>
    <property type="match status" value="1"/>
</dbReference>
<dbReference type="RefSeq" id="WP_275768941.1">
    <property type="nucleotide sequence ID" value="NZ_BAABDE010000039.1"/>
</dbReference>
<organism evidence="7 8">
    <name type="scientific">Streptomyces coacervatus</name>
    <dbReference type="NCBI Taxonomy" id="647381"/>
    <lineage>
        <taxon>Bacteria</taxon>
        <taxon>Bacillati</taxon>
        <taxon>Actinomycetota</taxon>
        <taxon>Actinomycetes</taxon>
        <taxon>Kitasatosporales</taxon>
        <taxon>Streptomycetaceae</taxon>
        <taxon>Streptomyces</taxon>
    </lineage>
</organism>
<keyword evidence="1" id="KW-0805">Transcription regulation</keyword>
<accession>A0ABP7JD73</accession>
<evidence type="ECO:0000259" key="6">
    <source>
        <dbReference type="PROSITE" id="PS51063"/>
    </source>
</evidence>
<sequence length="296" mass="32364">MVTVPPGATGDVRRASLLDELPEHVVHDFLERARFVTFPPRNTVFQAGDPIRVHLVVSGRVKISRLGEHGRENILVIAGPGELLGSLDLFDPRPQPTTAVTLGPARVAELSTGSMLDWLAAHTEAAMRFIHLLVLRAQRQNDALHDVFGLDVGTRLARAILREAQRFGRRTPEGIRVDLGLSQEELASHVRASRESVNQSLAGFARQGWVRRDGCEIVVLDEKQLAHHAKHEPQACTTGRRSPSKTSVANSTPASDHPPLRAGSQRQVGPRPRTSEGETTMHDVPGVRLSATEVRA</sequence>
<dbReference type="InterPro" id="IPR018490">
    <property type="entry name" value="cNMP-bd_dom_sf"/>
</dbReference>
<dbReference type="PROSITE" id="PS51063">
    <property type="entry name" value="HTH_CRP_2"/>
    <property type="match status" value="1"/>
</dbReference>
<keyword evidence="8" id="KW-1185">Reference proteome</keyword>
<evidence type="ECO:0000256" key="3">
    <source>
        <dbReference type="ARBA" id="ARBA00023163"/>
    </source>
</evidence>
<dbReference type="PROSITE" id="PS50042">
    <property type="entry name" value="CNMP_BINDING_3"/>
    <property type="match status" value="1"/>
</dbReference>
<feature type="region of interest" description="Disordered" evidence="4">
    <location>
        <begin position="226"/>
        <end position="296"/>
    </location>
</feature>
<dbReference type="PANTHER" id="PTHR24567">
    <property type="entry name" value="CRP FAMILY TRANSCRIPTIONAL REGULATORY PROTEIN"/>
    <property type="match status" value="1"/>
</dbReference>
<evidence type="ECO:0000256" key="1">
    <source>
        <dbReference type="ARBA" id="ARBA00023015"/>
    </source>
</evidence>
<dbReference type="Proteomes" id="UP001501009">
    <property type="component" value="Unassembled WGS sequence"/>
</dbReference>
<protein>
    <submittedName>
        <fullName evidence="7">Crp/Fnr family transcriptional regulator</fullName>
    </submittedName>
</protein>
<dbReference type="InterPro" id="IPR036388">
    <property type="entry name" value="WH-like_DNA-bd_sf"/>
</dbReference>
<keyword evidence="2" id="KW-0238">DNA-binding</keyword>
<name>A0ABP7JD73_9ACTN</name>
<feature type="domain" description="Cyclic nucleotide-binding" evidence="5">
    <location>
        <begin position="17"/>
        <end position="136"/>
    </location>
</feature>
<feature type="compositionally biased region" description="Polar residues" evidence="4">
    <location>
        <begin position="235"/>
        <end position="254"/>
    </location>
</feature>
<dbReference type="Gene3D" id="1.10.10.10">
    <property type="entry name" value="Winged helix-like DNA-binding domain superfamily/Winged helix DNA-binding domain"/>
    <property type="match status" value="1"/>
</dbReference>
<evidence type="ECO:0000313" key="8">
    <source>
        <dbReference type="Proteomes" id="UP001501009"/>
    </source>
</evidence>
<dbReference type="InterPro" id="IPR050397">
    <property type="entry name" value="Env_Response_Regulators"/>
</dbReference>
<dbReference type="PANTHER" id="PTHR24567:SF74">
    <property type="entry name" value="HTH-TYPE TRANSCRIPTIONAL REGULATOR ARCR"/>
    <property type="match status" value="1"/>
</dbReference>
<dbReference type="Gene3D" id="2.60.120.10">
    <property type="entry name" value="Jelly Rolls"/>
    <property type="match status" value="1"/>
</dbReference>
<keyword evidence="3" id="KW-0804">Transcription</keyword>
<dbReference type="InterPro" id="IPR036390">
    <property type="entry name" value="WH_DNA-bd_sf"/>
</dbReference>
<evidence type="ECO:0000313" key="7">
    <source>
        <dbReference type="EMBL" id="GAA3841207.1"/>
    </source>
</evidence>
<dbReference type="Pfam" id="PF00027">
    <property type="entry name" value="cNMP_binding"/>
    <property type="match status" value="1"/>
</dbReference>
<dbReference type="InterPro" id="IPR000595">
    <property type="entry name" value="cNMP-bd_dom"/>
</dbReference>